<proteinExistence type="predicted"/>
<evidence type="ECO:0000313" key="2">
    <source>
        <dbReference type="Proteomes" id="UP000290289"/>
    </source>
</evidence>
<dbReference type="AlphaFoldDB" id="A0A498K5S8"/>
<dbReference type="Proteomes" id="UP000290289">
    <property type="component" value="Chromosome 3"/>
</dbReference>
<evidence type="ECO:0000313" key="1">
    <source>
        <dbReference type="EMBL" id="RXI02667.1"/>
    </source>
</evidence>
<organism evidence="1 2">
    <name type="scientific">Malus domestica</name>
    <name type="common">Apple</name>
    <name type="synonym">Pyrus malus</name>
    <dbReference type="NCBI Taxonomy" id="3750"/>
    <lineage>
        <taxon>Eukaryota</taxon>
        <taxon>Viridiplantae</taxon>
        <taxon>Streptophyta</taxon>
        <taxon>Embryophyta</taxon>
        <taxon>Tracheophyta</taxon>
        <taxon>Spermatophyta</taxon>
        <taxon>Magnoliopsida</taxon>
        <taxon>eudicotyledons</taxon>
        <taxon>Gunneridae</taxon>
        <taxon>Pentapetalae</taxon>
        <taxon>rosids</taxon>
        <taxon>fabids</taxon>
        <taxon>Rosales</taxon>
        <taxon>Rosaceae</taxon>
        <taxon>Amygdaloideae</taxon>
        <taxon>Maleae</taxon>
        <taxon>Malus</taxon>
    </lineage>
</organism>
<sequence length="87" mass="9317">MKKAHTPSAAVKMRMKSECLLRHLGENKTAGNSLVLTDQPTGELHGEYLSPQSCFSFNMDSGTSFCDSKNGNSAFSTTSDREAPSGS</sequence>
<gene>
    <name evidence="1" type="ORF">DVH24_002745</name>
</gene>
<reference evidence="1 2" key="1">
    <citation type="submission" date="2018-10" db="EMBL/GenBank/DDBJ databases">
        <title>A high-quality apple genome assembly.</title>
        <authorList>
            <person name="Hu J."/>
        </authorList>
    </citation>
    <scope>NUCLEOTIDE SEQUENCE [LARGE SCALE GENOMIC DNA]</scope>
    <source>
        <strain evidence="2">cv. HFTH1</strain>
        <tissue evidence="1">Young leaf</tissue>
    </source>
</reference>
<comment type="caution">
    <text evidence="1">The sequence shown here is derived from an EMBL/GenBank/DDBJ whole genome shotgun (WGS) entry which is preliminary data.</text>
</comment>
<keyword evidence="2" id="KW-1185">Reference proteome</keyword>
<dbReference type="EMBL" id="RDQH01000329">
    <property type="protein sequence ID" value="RXI02667.1"/>
    <property type="molecule type" value="Genomic_DNA"/>
</dbReference>
<name>A0A498K5S8_MALDO</name>
<accession>A0A498K5S8</accession>
<protein>
    <submittedName>
        <fullName evidence="1">Uncharacterized protein</fullName>
    </submittedName>
</protein>